<accession>A0A2N9HAC3</accession>
<dbReference type="PROSITE" id="PS50878">
    <property type="entry name" value="RT_POL"/>
    <property type="match status" value="1"/>
</dbReference>
<dbReference type="Pfam" id="PF00078">
    <property type="entry name" value="RVT_1"/>
    <property type="match status" value="1"/>
</dbReference>
<name>A0A2N9HAC3_FAGSY</name>
<sequence>MEVFKPSRGIRQGDLLSPYIFILCLKYLSLKIFEACSNKLWKPIKAFRSGLAFSHLFFADDLLLCSKASVECCHAISEVLDDFCQLFGQKVSLSKSKVFFSPNVSTELHSSLCGIVGVSSTPNLGKYLGFPLKSCGRSSNDFNFVVEKVCLELDRLNRNFLWGSTVEKKKMHMVGWKKVCRTKNEGGLGLSCAKLRNVAILAKLNWRLLEEKEFPWAKTILAKYFPNGFANSQPLLSRSGSSNWRGLKLGFDVFRSGLRWVVNNGQRVSFWHDRWIGDAPLRTFVQGPLSLSECSLQVSDVVGSGSVWNLGGLSLLLPTSVVDDIRAIYVCSLSPKEDCLAWDSNKGDFSSKLALQLANKHPIAFNSILSDPS</sequence>
<evidence type="ECO:0000259" key="1">
    <source>
        <dbReference type="PROSITE" id="PS50878"/>
    </source>
</evidence>
<dbReference type="AlphaFoldDB" id="A0A2N9HAC3"/>
<dbReference type="InterPro" id="IPR000477">
    <property type="entry name" value="RT_dom"/>
</dbReference>
<organism evidence="2">
    <name type="scientific">Fagus sylvatica</name>
    <name type="common">Beechnut</name>
    <dbReference type="NCBI Taxonomy" id="28930"/>
    <lineage>
        <taxon>Eukaryota</taxon>
        <taxon>Viridiplantae</taxon>
        <taxon>Streptophyta</taxon>
        <taxon>Embryophyta</taxon>
        <taxon>Tracheophyta</taxon>
        <taxon>Spermatophyta</taxon>
        <taxon>Magnoliopsida</taxon>
        <taxon>eudicotyledons</taxon>
        <taxon>Gunneridae</taxon>
        <taxon>Pentapetalae</taxon>
        <taxon>rosids</taxon>
        <taxon>fabids</taxon>
        <taxon>Fagales</taxon>
        <taxon>Fagaceae</taxon>
        <taxon>Fagus</taxon>
    </lineage>
</organism>
<dbReference type="PANTHER" id="PTHR33116">
    <property type="entry name" value="REVERSE TRANSCRIPTASE ZINC-BINDING DOMAIN-CONTAINING PROTEIN-RELATED-RELATED"/>
    <property type="match status" value="1"/>
</dbReference>
<protein>
    <recommendedName>
        <fullName evidence="1">Reverse transcriptase domain-containing protein</fullName>
    </recommendedName>
</protein>
<dbReference type="EMBL" id="OIVN01003073">
    <property type="protein sequence ID" value="SPD08611.1"/>
    <property type="molecule type" value="Genomic_DNA"/>
</dbReference>
<feature type="domain" description="Reverse transcriptase" evidence="1">
    <location>
        <begin position="1"/>
        <end position="132"/>
    </location>
</feature>
<dbReference type="PANTHER" id="PTHR33116:SF70">
    <property type="entry name" value="NON-LTR RETROELEMENT REVERSE TRANSCRIPTASE-LIKE PROTEIN"/>
    <property type="match status" value="1"/>
</dbReference>
<gene>
    <name evidence="2" type="ORF">FSB_LOCUS36493</name>
</gene>
<proteinExistence type="predicted"/>
<reference evidence="2" key="1">
    <citation type="submission" date="2018-02" db="EMBL/GenBank/DDBJ databases">
        <authorList>
            <person name="Cohen D.B."/>
            <person name="Kent A.D."/>
        </authorList>
    </citation>
    <scope>NUCLEOTIDE SEQUENCE</scope>
</reference>
<evidence type="ECO:0000313" key="2">
    <source>
        <dbReference type="EMBL" id="SPD08611.1"/>
    </source>
</evidence>